<protein>
    <submittedName>
        <fullName evidence="7">Uncharacterized protein</fullName>
    </submittedName>
</protein>
<organism evidence="7 8">
    <name type="scientific">Halosimplex pelagicum</name>
    <dbReference type="NCBI Taxonomy" id="869886"/>
    <lineage>
        <taxon>Archaea</taxon>
        <taxon>Methanobacteriati</taxon>
        <taxon>Methanobacteriota</taxon>
        <taxon>Stenosarchaea group</taxon>
        <taxon>Halobacteria</taxon>
        <taxon>Halobacteriales</taxon>
        <taxon>Haloarculaceae</taxon>
        <taxon>Halosimplex</taxon>
    </lineage>
</organism>
<feature type="region of interest" description="Disordered" evidence="6">
    <location>
        <begin position="223"/>
        <end position="242"/>
    </location>
</feature>
<keyword evidence="4" id="KW-0106">Calcium</keyword>
<dbReference type="InterPro" id="IPR053180">
    <property type="entry name" value="Ca-binding_acidic-repeat"/>
</dbReference>
<evidence type="ECO:0000256" key="6">
    <source>
        <dbReference type="SAM" id="MobiDB-lite"/>
    </source>
</evidence>
<reference evidence="7 8" key="1">
    <citation type="submission" date="2020-07" db="EMBL/GenBank/DDBJ databases">
        <title>Halosimplex litoreum sp. nov. and Halosimplex rubrum sp. nov., isolated from different salt environments.</title>
        <authorList>
            <person name="Cui H."/>
        </authorList>
    </citation>
    <scope>NUCLEOTIDE SEQUENCE [LARGE SCALE GENOMIC DNA]</scope>
    <source>
        <strain evidence="7 8">R2</strain>
    </source>
</reference>
<dbReference type="InterPro" id="IPR059100">
    <property type="entry name" value="TSP3_bac"/>
</dbReference>
<gene>
    <name evidence="7" type="ORF">HZS54_08945</name>
</gene>
<keyword evidence="8" id="KW-1185">Reference proteome</keyword>
<keyword evidence="2" id="KW-0964">Secreted</keyword>
<evidence type="ECO:0000256" key="1">
    <source>
        <dbReference type="ARBA" id="ARBA00004613"/>
    </source>
</evidence>
<evidence type="ECO:0000313" key="7">
    <source>
        <dbReference type="EMBL" id="QLH81745.1"/>
    </source>
</evidence>
<dbReference type="KEGG" id="hpel:HZS54_08945"/>
<evidence type="ECO:0000256" key="4">
    <source>
        <dbReference type="ARBA" id="ARBA00022837"/>
    </source>
</evidence>
<dbReference type="OrthoDB" id="253253at2157"/>
<evidence type="ECO:0000256" key="2">
    <source>
        <dbReference type="ARBA" id="ARBA00022525"/>
    </source>
</evidence>
<dbReference type="GeneID" id="56082712"/>
<dbReference type="PANTHER" id="PTHR37467">
    <property type="entry name" value="EXPORTED CALCIUM-BINDING GLYCOPROTEIN-RELATED"/>
    <property type="match status" value="1"/>
</dbReference>
<feature type="compositionally biased region" description="Acidic residues" evidence="6">
    <location>
        <begin position="506"/>
        <end position="521"/>
    </location>
</feature>
<dbReference type="EMBL" id="CP058909">
    <property type="protein sequence ID" value="QLH81745.1"/>
    <property type="molecule type" value="Genomic_DNA"/>
</dbReference>
<name>A0A7D5PAF0_9EURY</name>
<evidence type="ECO:0000256" key="5">
    <source>
        <dbReference type="SAM" id="Coils"/>
    </source>
</evidence>
<dbReference type="Pfam" id="PF18884">
    <property type="entry name" value="TSP3_bac"/>
    <property type="match status" value="7"/>
</dbReference>
<comment type="subcellular location">
    <subcellularLocation>
        <location evidence="1">Secreted</location>
    </subcellularLocation>
</comment>
<feature type="region of interest" description="Disordered" evidence="6">
    <location>
        <begin position="357"/>
        <end position="525"/>
    </location>
</feature>
<keyword evidence="5" id="KW-0175">Coiled coil</keyword>
<feature type="compositionally biased region" description="Acidic residues" evidence="6">
    <location>
        <begin position="432"/>
        <end position="446"/>
    </location>
</feature>
<evidence type="ECO:0000313" key="8">
    <source>
        <dbReference type="Proteomes" id="UP000509346"/>
    </source>
</evidence>
<sequence length="1622" mass="173624">MGSMGRLGAVVAAYLLVTATFTPLVSIGTVEAAGNESIAAGNAPQSLKTQAVEDTRELTATTRRFESARDRAADRFNDSRQHYRGPVRASSAKLFNHDAVGVQALTAFAGTDAADNATAVADAVLRIDNQTAYQEVADARRLLNESRGDIDNEGVVRSMEAHLDNAERTYDRAEGTMSRARDADGRRAIRLRASALRQLRGVWRQAHFVVERAVERTNATLPVGTVDGDNEAAPGDGNETDGALDGNVSATVLSRDDPIRDGGDPGNYTVGVNVSADGPVALDTLVASVNGGRVVGRNLTGLVVTANRSLPVGVSVPLDAGGNRVNVTVVGNNGTTTANATLRLDGDGLNATYETEVLGTDPLDPDSDSSMTDADEADDGTIDGRTDFDNDSLGTMTEHDIGTDPLAADTDGDGLTDREEFLTETDPLVADTDGDGTVDGEEDPDGDGLTHAEEVAEGTAPLFADGDGDGVSDPNELANGTDPLDPDSDGDGLTDGEEPTAPFETDPIDADTDGDGVDDGNETYTTRVENETIGVSLAMTGEGNVADGVTLEATPSPLGNESVSAGPTIHIRNRTSFESATLTLSVEASRDPSEYDDLAVYKWDGTRGGDWHSVDATFDRVNGTATVTTDSFSYYTVIDVDSWRSARRVDGVAPVDLEAEQAAGRLSCSGDCTVTNATATLGGEPDSLEITVAQGNRSFAVTPLSNGLTIERFYDFGDFEINSPLPVAKSDTSRLFFWAGPKGLSLVTIHDKADDGSGGAASLDLAGLPTSVGEWVVRDDDTGNDDYSDGGTDPDWKWSRHNTDGGAYRGGLTGETITITPAFNEAAGKEIYDPGRIRRWEFLTGQATDPRNVSLDLDEPITVEVPEALANGSATDDASTGSLEWSYDVPSSVGDRGLDLTYQTEQTGMDPNATVVVSGYRQAADPRNRRQITERYNLTLGTVGTVRQYVPLDAFQPGTDVTVRAVSANVSTRLQVTTRTDTDGDGLWNAWENKTYAYEHMAAMGSGRATGRVRPTQTFNTSWKDPDTDDDGVSDGQEYSVRRLPANDTRETARLIANSTTHPTDPDTDGDGALDDEFRGWNITVVETASGDPFRYYNRSKSDPPESGRTIGTIHVSSEPLDRDTDGDGLVDGVEKGITFTDPRAEVTYELTEQHQDLVERLAADGRAGVAVGAHIVERRGQLSSLELTDRTDDFDFVRPTFGQDLARVDFHALDSVVRTDTWLSNEEEVDKSLVFNGSVNPWDPDSDDDGLTDGQEVHGVTEAVSADLVEMDESVSYETDPTDPDTDGDGYWDGWIGVYGVDWSDNVILYQEHLYTGDGVEGDEVVPQQVGTHHVSGPVPGADVDSDGKREHSNIHLGETYWDGKAGHSADPMGAGSEPDLNLAVEVDRYENASAHPIGFEQLFENVSNNYALYGFNVTFTMSDTFSRSRLRTKLLPYGKVGLPIDYKESVALEQMYHDDSSKLYMFVTTEGGNNSEFIVQSFDGGIASTNGNSGGFGWGVLIFTADHDQSQNPNHKRAHHLQKTVVHEVGHIIGAGRKDDGVGLNPFGEVYSGSEKPPVDQTLEAVGRPVFDDPRWSVMSSGWVDEAAAHPMNGSYMAYSIEELLSVELRNIATIENDGS</sequence>
<feature type="region of interest" description="Disordered" evidence="6">
    <location>
        <begin position="1332"/>
        <end position="1351"/>
    </location>
</feature>
<accession>A0A7D5PAF0</accession>
<feature type="coiled-coil region" evidence="5">
    <location>
        <begin position="156"/>
        <end position="183"/>
    </location>
</feature>
<feature type="compositionally biased region" description="Acidic residues" evidence="6">
    <location>
        <begin position="363"/>
        <end position="381"/>
    </location>
</feature>
<keyword evidence="3" id="KW-0732">Signal</keyword>
<feature type="region of interest" description="Disordered" evidence="6">
    <location>
        <begin position="778"/>
        <end position="798"/>
    </location>
</feature>
<proteinExistence type="predicted"/>
<dbReference type="SUPFAM" id="SSF55486">
    <property type="entry name" value="Metalloproteases ('zincins'), catalytic domain"/>
    <property type="match status" value="1"/>
</dbReference>
<evidence type="ECO:0000256" key="3">
    <source>
        <dbReference type="ARBA" id="ARBA00022729"/>
    </source>
</evidence>
<dbReference type="RefSeq" id="WP_179922049.1">
    <property type="nucleotide sequence ID" value="NZ_CP058909.1"/>
</dbReference>
<dbReference type="Proteomes" id="UP000509346">
    <property type="component" value="Chromosome"/>
</dbReference>
<dbReference type="PANTHER" id="PTHR37467:SF1">
    <property type="entry name" value="EXPORTED CALCIUM-BINDING GLYCOPROTEIN"/>
    <property type="match status" value="1"/>
</dbReference>
<feature type="compositionally biased region" description="Acidic residues" evidence="6">
    <location>
        <begin position="484"/>
        <end position="498"/>
    </location>
</feature>